<comment type="caution">
    <text evidence="2">The sequence shown here is derived from an EMBL/GenBank/DDBJ whole genome shotgun (WGS) entry which is preliminary data.</text>
</comment>
<gene>
    <name evidence="2" type="ORF">CEP54_012962</name>
</gene>
<dbReference type="Pfam" id="PF20150">
    <property type="entry name" value="2EXR"/>
    <property type="match status" value="1"/>
</dbReference>
<dbReference type="PANTHER" id="PTHR35910">
    <property type="entry name" value="2EXR DOMAIN-CONTAINING PROTEIN"/>
    <property type="match status" value="1"/>
</dbReference>
<dbReference type="AlphaFoldDB" id="A0A428P5R0"/>
<dbReference type="InterPro" id="IPR045518">
    <property type="entry name" value="2EXR"/>
</dbReference>
<name>A0A428P5R0_9HYPO</name>
<dbReference type="PANTHER" id="PTHR35910:SF1">
    <property type="entry name" value="2EXR DOMAIN-CONTAINING PROTEIN"/>
    <property type="match status" value="1"/>
</dbReference>
<dbReference type="Proteomes" id="UP000288168">
    <property type="component" value="Unassembled WGS sequence"/>
</dbReference>
<dbReference type="EMBL" id="NKCI01000198">
    <property type="protein sequence ID" value="RSL48364.1"/>
    <property type="molecule type" value="Genomic_DNA"/>
</dbReference>
<feature type="domain" description="2EXR" evidence="1">
    <location>
        <begin position="6"/>
        <end position="118"/>
    </location>
</feature>
<proteinExistence type="predicted"/>
<keyword evidence="3" id="KW-1185">Reference proteome</keyword>
<organism evidence="2 3">
    <name type="scientific">Fusarium duplospermum</name>
    <dbReference type="NCBI Taxonomy" id="1325734"/>
    <lineage>
        <taxon>Eukaryota</taxon>
        <taxon>Fungi</taxon>
        <taxon>Dikarya</taxon>
        <taxon>Ascomycota</taxon>
        <taxon>Pezizomycotina</taxon>
        <taxon>Sordariomycetes</taxon>
        <taxon>Hypocreomycetidae</taxon>
        <taxon>Hypocreales</taxon>
        <taxon>Nectriaceae</taxon>
        <taxon>Fusarium</taxon>
        <taxon>Fusarium solani species complex</taxon>
    </lineage>
</organism>
<evidence type="ECO:0000313" key="2">
    <source>
        <dbReference type="EMBL" id="RSL48364.1"/>
    </source>
</evidence>
<evidence type="ECO:0000313" key="3">
    <source>
        <dbReference type="Proteomes" id="UP000288168"/>
    </source>
</evidence>
<accession>A0A428P5R0</accession>
<dbReference type="OrthoDB" id="3596450at2759"/>
<protein>
    <recommendedName>
        <fullName evidence="1">2EXR domain-containing protein</fullName>
    </recommendedName>
</protein>
<sequence length="335" mass="38757">MSSSTFHLFPSLPAELQLRIWELACLPSQPHSRGLHYVSFDNEGEKLMPFGWKQAASSEQHDPTNNRSAYLWHGGLWAACRASRAVVMKHSRLNQWKELYERGRLEGNQPLQPNPDWDDGRDDVHPGLILMGEGHDTWYLMVYPARDIFCVTFNMESVQRTSERPYVLHGFPFLGLDCTILEVENFAIEFDPSWNHALPDHIIDLRMEESSRGLLARMIDEVATFVCPPTLWIVDKSVYWRAKPDRDYSTVFYDCDGEYVEVSWWDTCRDPSGAGKGKGPVTCFIRKLASLCDWHYADFGRGDWGPGYHDELIPRFSVRRSIKLLARRDNQLKQE</sequence>
<reference evidence="2 3" key="1">
    <citation type="submission" date="2017-06" db="EMBL/GenBank/DDBJ databases">
        <title>Comparative genomic analysis of Ambrosia Fusariam Clade fungi.</title>
        <authorList>
            <person name="Stajich J.E."/>
            <person name="Carrillo J."/>
            <person name="Kijimoto T."/>
            <person name="Eskalen A."/>
            <person name="O'Donnell K."/>
            <person name="Kasson M."/>
        </authorList>
    </citation>
    <scope>NUCLEOTIDE SEQUENCE [LARGE SCALE GENOMIC DNA]</scope>
    <source>
        <strain evidence="2 3">NRRL62584</strain>
    </source>
</reference>
<evidence type="ECO:0000259" key="1">
    <source>
        <dbReference type="Pfam" id="PF20150"/>
    </source>
</evidence>